<reference evidence="9 10" key="1">
    <citation type="submission" date="2024-02" db="EMBL/GenBank/DDBJ databases">
        <title>A novel Gemmatimonadota bacterium.</title>
        <authorList>
            <person name="Du Z.-J."/>
            <person name="Ye Y.-Q."/>
        </authorList>
    </citation>
    <scope>NUCLEOTIDE SEQUENCE [LARGE SCALE GENOMIC DNA]</scope>
    <source>
        <strain evidence="9 10">DH-20</strain>
    </source>
</reference>
<keyword evidence="7" id="KW-0732">Signal</keyword>
<dbReference type="InterPro" id="IPR001478">
    <property type="entry name" value="PDZ"/>
</dbReference>
<dbReference type="CDD" id="cd07560">
    <property type="entry name" value="Peptidase_S41_CPP"/>
    <property type="match status" value="1"/>
</dbReference>
<keyword evidence="2 5" id="KW-0645">Protease</keyword>
<feature type="domain" description="PDZ" evidence="8">
    <location>
        <begin position="92"/>
        <end position="164"/>
    </location>
</feature>
<dbReference type="EMBL" id="JBBHLI010000004">
    <property type="protein sequence ID" value="MEK9501166.1"/>
    <property type="molecule type" value="Genomic_DNA"/>
</dbReference>
<organism evidence="9 10">
    <name type="scientific">Gaopeijia maritima</name>
    <dbReference type="NCBI Taxonomy" id="3119007"/>
    <lineage>
        <taxon>Bacteria</taxon>
        <taxon>Pseudomonadati</taxon>
        <taxon>Gemmatimonadota</taxon>
        <taxon>Longimicrobiia</taxon>
        <taxon>Gaopeijiales</taxon>
        <taxon>Gaopeijiaceae</taxon>
        <taxon>Gaopeijia</taxon>
    </lineage>
</organism>
<feature type="chain" id="PRO_5045727409" evidence="7">
    <location>
        <begin position="27"/>
        <end position="541"/>
    </location>
</feature>
<dbReference type="Pfam" id="PF13180">
    <property type="entry name" value="PDZ_2"/>
    <property type="match status" value="1"/>
</dbReference>
<comment type="caution">
    <text evidence="9">The sequence shown here is derived from an EMBL/GenBank/DDBJ whole genome shotgun (WGS) entry which is preliminary data.</text>
</comment>
<dbReference type="SMART" id="SM00228">
    <property type="entry name" value="PDZ"/>
    <property type="match status" value="1"/>
</dbReference>
<evidence type="ECO:0000256" key="5">
    <source>
        <dbReference type="RuleBase" id="RU004404"/>
    </source>
</evidence>
<protein>
    <submittedName>
        <fullName evidence="9">S41 family peptidase</fullName>
    </submittedName>
</protein>
<keyword evidence="4 5" id="KW-0720">Serine protease</keyword>
<evidence type="ECO:0000256" key="3">
    <source>
        <dbReference type="ARBA" id="ARBA00022801"/>
    </source>
</evidence>
<dbReference type="CDD" id="cd06782">
    <property type="entry name" value="cpPDZ_CPP-like"/>
    <property type="match status" value="1"/>
</dbReference>
<evidence type="ECO:0000256" key="4">
    <source>
        <dbReference type="ARBA" id="ARBA00022825"/>
    </source>
</evidence>
<keyword evidence="10" id="KW-1185">Reference proteome</keyword>
<accession>A0ABU9E8U4</accession>
<evidence type="ECO:0000256" key="7">
    <source>
        <dbReference type="SAM" id="SignalP"/>
    </source>
</evidence>
<dbReference type="NCBIfam" id="TIGR00225">
    <property type="entry name" value="prc"/>
    <property type="match status" value="1"/>
</dbReference>
<feature type="signal peptide" evidence="7">
    <location>
        <begin position="1"/>
        <end position="26"/>
    </location>
</feature>
<dbReference type="SUPFAM" id="SSF50156">
    <property type="entry name" value="PDZ domain-like"/>
    <property type="match status" value="1"/>
</dbReference>
<gene>
    <name evidence="9" type="ORF">WI372_09265</name>
</gene>
<comment type="similarity">
    <text evidence="1 5">Belongs to the peptidase S41A family.</text>
</comment>
<dbReference type="PANTHER" id="PTHR32060:SF30">
    <property type="entry name" value="CARBOXY-TERMINAL PROCESSING PROTEASE CTPA"/>
    <property type="match status" value="1"/>
</dbReference>
<dbReference type="Proteomes" id="UP001484239">
    <property type="component" value="Unassembled WGS sequence"/>
</dbReference>
<dbReference type="Gene3D" id="3.90.226.10">
    <property type="entry name" value="2-enoyl-CoA Hydratase, Chain A, domain 1"/>
    <property type="match status" value="1"/>
</dbReference>
<dbReference type="InterPro" id="IPR036034">
    <property type="entry name" value="PDZ_sf"/>
</dbReference>
<evidence type="ECO:0000259" key="8">
    <source>
        <dbReference type="PROSITE" id="PS50106"/>
    </source>
</evidence>
<dbReference type="InterPro" id="IPR029045">
    <property type="entry name" value="ClpP/crotonase-like_dom_sf"/>
</dbReference>
<evidence type="ECO:0000256" key="1">
    <source>
        <dbReference type="ARBA" id="ARBA00009179"/>
    </source>
</evidence>
<proteinExistence type="inferred from homology"/>
<dbReference type="InterPro" id="IPR004447">
    <property type="entry name" value="Peptidase_S41A"/>
</dbReference>
<evidence type="ECO:0000256" key="6">
    <source>
        <dbReference type="SAM" id="MobiDB-lite"/>
    </source>
</evidence>
<dbReference type="Gene3D" id="2.30.42.10">
    <property type="match status" value="1"/>
</dbReference>
<keyword evidence="3 5" id="KW-0378">Hydrolase</keyword>
<dbReference type="SMART" id="SM00245">
    <property type="entry name" value="TSPc"/>
    <property type="match status" value="1"/>
</dbReference>
<dbReference type="Gene3D" id="3.30.750.44">
    <property type="match status" value="1"/>
</dbReference>
<dbReference type="Pfam" id="PF03572">
    <property type="entry name" value="Peptidase_S41"/>
    <property type="match status" value="1"/>
</dbReference>
<dbReference type="RefSeq" id="WP_405277268.1">
    <property type="nucleotide sequence ID" value="NZ_JBBHLI010000004.1"/>
</dbReference>
<name>A0ABU9E8U4_9BACT</name>
<dbReference type="SUPFAM" id="SSF52096">
    <property type="entry name" value="ClpP/crotonase"/>
    <property type="match status" value="1"/>
</dbReference>
<evidence type="ECO:0000256" key="2">
    <source>
        <dbReference type="ARBA" id="ARBA00022670"/>
    </source>
</evidence>
<evidence type="ECO:0000313" key="10">
    <source>
        <dbReference type="Proteomes" id="UP001484239"/>
    </source>
</evidence>
<evidence type="ECO:0000313" key="9">
    <source>
        <dbReference type="EMBL" id="MEK9501166.1"/>
    </source>
</evidence>
<dbReference type="PANTHER" id="PTHR32060">
    <property type="entry name" value="TAIL-SPECIFIC PROTEASE"/>
    <property type="match status" value="1"/>
</dbReference>
<feature type="region of interest" description="Disordered" evidence="6">
    <location>
        <begin position="260"/>
        <end position="285"/>
    </location>
</feature>
<sequence length="541" mass="57911">MTHTNLSSRLAGALALLAVAAMPAFAQTTASRITPGDATASAGEDVFRSTLEAISTLHMSAPSDSALWERAIDGLIEGLDDPYAEVFTPAEVAAFEEQNTGNYAGIGIQITELNDMVTVTAVFNATPADDMGMQEGDVIVEIDGVDARDFTTDSVSKVVRGTPGTQVTVKVERAGYDQPIPFELTRAEVHVPTVRSGAFDDGLAYVVMDRFARGAVQEMDSVLREYPAMNGLIIDLRGNPGGYLDEALMLSDLFLSPGQKLASTRSRTPGRTGEPTEESWDDRVPPRIPDVPMVVLVDEFSASASEILAGALQDHDRALVVGQRSFGKGLVQTVMPLPHGRQLRLTTGEWLTPLGRSLHRPRASDGRPLPEDVDTFPRIQSELGRDLVAVGGIFPDVPVADDTLTLAERDLLQAAVDAEVPLPLRIAEFGFAEAQALNGAGQAPTLREQPFQAFLDQLVSDGLEQSLLEADGVEDYLRWRASLSVADRMADLGARAEFLQSRDPVLREAVQLLRGAASQSALYAAAARVVEAQSTGDPGAH</sequence>
<dbReference type="InterPro" id="IPR005151">
    <property type="entry name" value="Tail-specific_protease"/>
</dbReference>
<dbReference type="PROSITE" id="PS50106">
    <property type="entry name" value="PDZ"/>
    <property type="match status" value="1"/>
</dbReference>